<dbReference type="STRING" id="658167.SAMN04488135_101184"/>
<dbReference type="AlphaFoldDB" id="A0A1M5MBP2"/>
<dbReference type="InterPro" id="IPR009241">
    <property type="entry name" value="HigB-like"/>
</dbReference>
<dbReference type="RefSeq" id="WP_073101091.1">
    <property type="nucleotide sequence ID" value="NZ_FQXE01000001.1"/>
</dbReference>
<proteinExistence type="predicted"/>
<name>A0A1M5MBP2_9BURK</name>
<dbReference type="Proteomes" id="UP000184226">
    <property type="component" value="Unassembled WGS sequence"/>
</dbReference>
<dbReference type="EMBL" id="FQXE01000001">
    <property type="protein sequence ID" value="SHG74774.1"/>
    <property type="molecule type" value="Genomic_DNA"/>
</dbReference>
<accession>A0A1M5MBP2</accession>
<dbReference type="Pfam" id="PF05973">
    <property type="entry name" value="Gp49"/>
    <property type="match status" value="1"/>
</dbReference>
<sequence>MQKKQRKILYWEGSSKKDFMAFPVPVQKDMGVALFIVQLGRTPGSAKAWKGLGPGVYELAEDHWGDTFRAVYAVQSGDAVHVLHAFQKKSKSGISTPQPDVELIEKRLKAVLARYARDRR</sequence>
<keyword evidence="2" id="KW-1185">Reference proteome</keyword>
<dbReference type="OrthoDB" id="9797093at2"/>
<evidence type="ECO:0000313" key="2">
    <source>
        <dbReference type="Proteomes" id="UP000184226"/>
    </source>
</evidence>
<protein>
    <submittedName>
        <fullName evidence="1">Phage-related protein</fullName>
    </submittedName>
</protein>
<gene>
    <name evidence="1" type="ORF">SAMN04488135_101184</name>
</gene>
<evidence type="ECO:0000313" key="1">
    <source>
        <dbReference type="EMBL" id="SHG74774.1"/>
    </source>
</evidence>
<organism evidence="1 2">
    <name type="scientific">Pollutimonas bauzanensis</name>
    <dbReference type="NCBI Taxonomy" id="658167"/>
    <lineage>
        <taxon>Bacteria</taxon>
        <taxon>Pseudomonadati</taxon>
        <taxon>Pseudomonadota</taxon>
        <taxon>Betaproteobacteria</taxon>
        <taxon>Burkholderiales</taxon>
        <taxon>Alcaligenaceae</taxon>
        <taxon>Pollutimonas</taxon>
    </lineage>
</organism>
<reference evidence="1 2" key="1">
    <citation type="submission" date="2016-11" db="EMBL/GenBank/DDBJ databases">
        <authorList>
            <person name="Jaros S."/>
            <person name="Januszkiewicz K."/>
            <person name="Wedrychowicz H."/>
        </authorList>
    </citation>
    <scope>NUCLEOTIDE SEQUENCE [LARGE SCALE GENOMIC DNA]</scope>
    <source>
        <strain evidence="1 2">CGMCC 1.10190</strain>
    </source>
</reference>